<accession>A0A7R9YYN1</accession>
<organism evidence="2">
    <name type="scientific">Chlamydomonas euryale</name>
    <dbReference type="NCBI Taxonomy" id="1486919"/>
    <lineage>
        <taxon>Eukaryota</taxon>
        <taxon>Viridiplantae</taxon>
        <taxon>Chlorophyta</taxon>
        <taxon>core chlorophytes</taxon>
        <taxon>Chlorophyceae</taxon>
        <taxon>CS clade</taxon>
        <taxon>Chlamydomonadales</taxon>
        <taxon>Chlamydomonadaceae</taxon>
        <taxon>Chlamydomonas</taxon>
    </lineage>
</organism>
<dbReference type="Pfam" id="PF09366">
    <property type="entry name" value="DUF1997"/>
    <property type="match status" value="1"/>
</dbReference>
<sequence>MMAHAGQALIGRSHGARHSCGGTGAGLVRLRASEAAVAPRSLRAMASQSQPDAARGRRMPRQPEQLNDPAKIGATGVSTVQVLDQGGDVSLSKYMTLPVEQYFVLDPQQIRWIEGNRFALTVPRVQILDVWLDPAVEISVTTERSPARVVLKADNCSIRGSELIERMQLDQKFCMKFTTELTWSDGAPAGTSGTSAGADLARAGGVANGSITGRLALDVWCEVIPPFNLMPRDVLQGTCNIVMQGLTNSLLPLFTEKLSADYRRWATDAVYREERAMRSRPLQQV</sequence>
<feature type="region of interest" description="Disordered" evidence="1">
    <location>
        <begin position="39"/>
        <end position="71"/>
    </location>
</feature>
<proteinExistence type="predicted"/>
<dbReference type="InterPro" id="IPR018971">
    <property type="entry name" value="DUF1997"/>
</dbReference>
<dbReference type="EMBL" id="HBEC01027466">
    <property type="protein sequence ID" value="CAD8294740.1"/>
    <property type="molecule type" value="Transcribed_RNA"/>
</dbReference>
<name>A0A7R9YYN1_9CHLO</name>
<dbReference type="PANTHER" id="PTHR34131:SF3">
    <property type="entry name" value="(RAP ANNOTATION RELEASE2) GALACTOSE-BINDING LIKE DOMAIN CONTAINING PROTEIN"/>
    <property type="match status" value="1"/>
</dbReference>
<evidence type="ECO:0000313" key="2">
    <source>
        <dbReference type="EMBL" id="CAD8294740.1"/>
    </source>
</evidence>
<gene>
    <name evidence="2" type="ORF">CEUR00632_LOCUS12666</name>
</gene>
<dbReference type="AlphaFoldDB" id="A0A7R9YYN1"/>
<dbReference type="PANTHER" id="PTHR34131">
    <property type="entry name" value="(RAP ANNOTATION RELEASE2) GALACTOSE-BINDING LIKE DOMAIN CONTAINING PROTEIN"/>
    <property type="match status" value="1"/>
</dbReference>
<protein>
    <submittedName>
        <fullName evidence="2">Uncharacterized protein</fullName>
    </submittedName>
</protein>
<evidence type="ECO:0000256" key="1">
    <source>
        <dbReference type="SAM" id="MobiDB-lite"/>
    </source>
</evidence>
<reference evidence="2" key="1">
    <citation type="submission" date="2021-01" db="EMBL/GenBank/DDBJ databases">
        <authorList>
            <person name="Corre E."/>
            <person name="Pelletier E."/>
            <person name="Niang G."/>
            <person name="Scheremetjew M."/>
            <person name="Finn R."/>
            <person name="Kale V."/>
            <person name="Holt S."/>
            <person name="Cochrane G."/>
            <person name="Meng A."/>
            <person name="Brown T."/>
            <person name="Cohen L."/>
        </authorList>
    </citation>
    <scope>NUCLEOTIDE SEQUENCE</scope>
    <source>
        <strain evidence="2">CCMP219</strain>
    </source>
</reference>